<proteinExistence type="predicted"/>
<dbReference type="GO" id="GO:0010274">
    <property type="term" value="P:hydrotropism"/>
    <property type="evidence" value="ECO:0007669"/>
    <property type="project" value="InterPro"/>
</dbReference>
<gene>
    <name evidence="2" type="ORF">SAY87_026457</name>
</gene>
<organism evidence="2 3">
    <name type="scientific">Trapa incisa</name>
    <dbReference type="NCBI Taxonomy" id="236973"/>
    <lineage>
        <taxon>Eukaryota</taxon>
        <taxon>Viridiplantae</taxon>
        <taxon>Streptophyta</taxon>
        <taxon>Embryophyta</taxon>
        <taxon>Tracheophyta</taxon>
        <taxon>Spermatophyta</taxon>
        <taxon>Magnoliopsida</taxon>
        <taxon>eudicotyledons</taxon>
        <taxon>Gunneridae</taxon>
        <taxon>Pentapetalae</taxon>
        <taxon>rosids</taxon>
        <taxon>malvids</taxon>
        <taxon>Myrtales</taxon>
        <taxon>Lythraceae</taxon>
        <taxon>Trapa</taxon>
    </lineage>
</organism>
<dbReference type="Proteomes" id="UP001345219">
    <property type="component" value="Chromosome 21"/>
</dbReference>
<keyword evidence="3" id="KW-1185">Reference proteome</keyword>
<name>A0AAN7GRA8_9MYRT</name>
<sequence length="262" mass="28772">MKESMVIDRSSSQDCSSKRHFHWTKKIGSEEDEAAEDRTAPTAPDKKKTDTKKAVSSTAAAPSLSPALKKKLQAVAVTRLRSVLVAAFRTRFGSPIGLGNRVVGTLFGNRKGHVHFALQKDPAAPPALLVELTTPISGLVKEMTSGLVRISLESDKATEPPLKRLLEEPMWRAYCNGKRCGFAARRECGPREWKVLKAVEMISTGAGVLPAGSGDGPDHDEEIMYMRAKFERIVGSRDCEAFYMMNPDRNGSPELSVYLLRL</sequence>
<dbReference type="PANTHER" id="PTHR31696">
    <property type="entry name" value="PROTEIN MIZU-KUSSEI 1"/>
    <property type="match status" value="1"/>
</dbReference>
<dbReference type="InterPro" id="IPR006460">
    <property type="entry name" value="MIZ1-like_pln"/>
</dbReference>
<protein>
    <recommendedName>
        <fullName evidence="4">Protein MIZU-KUSSEI 1</fullName>
    </recommendedName>
</protein>
<dbReference type="Pfam" id="PF04759">
    <property type="entry name" value="DUF617"/>
    <property type="match status" value="1"/>
</dbReference>
<dbReference type="AlphaFoldDB" id="A0AAN7GRA8"/>
<comment type="caution">
    <text evidence="2">The sequence shown here is derived from an EMBL/GenBank/DDBJ whole genome shotgun (WGS) entry which is preliminary data.</text>
</comment>
<feature type="region of interest" description="Disordered" evidence="1">
    <location>
        <begin position="1"/>
        <end position="62"/>
    </location>
</feature>
<evidence type="ECO:0000313" key="3">
    <source>
        <dbReference type="Proteomes" id="UP001345219"/>
    </source>
</evidence>
<dbReference type="EMBL" id="JAXIOK010000018">
    <property type="protein sequence ID" value="KAK4749008.1"/>
    <property type="molecule type" value="Genomic_DNA"/>
</dbReference>
<feature type="compositionally biased region" description="Basic and acidic residues" evidence="1">
    <location>
        <begin position="36"/>
        <end position="53"/>
    </location>
</feature>
<reference evidence="2 3" key="1">
    <citation type="journal article" date="2023" name="Hortic Res">
        <title>Pangenome of water caltrop reveals structural variations and asymmetric subgenome divergence after allopolyploidization.</title>
        <authorList>
            <person name="Zhang X."/>
            <person name="Chen Y."/>
            <person name="Wang L."/>
            <person name="Yuan Y."/>
            <person name="Fang M."/>
            <person name="Shi L."/>
            <person name="Lu R."/>
            <person name="Comes H.P."/>
            <person name="Ma Y."/>
            <person name="Chen Y."/>
            <person name="Huang G."/>
            <person name="Zhou Y."/>
            <person name="Zheng Z."/>
            <person name="Qiu Y."/>
        </authorList>
    </citation>
    <scope>NUCLEOTIDE SEQUENCE [LARGE SCALE GENOMIC DNA]</scope>
    <source>
        <tissue evidence="2">Roots</tissue>
    </source>
</reference>
<accession>A0AAN7GRA8</accession>
<evidence type="ECO:0008006" key="4">
    <source>
        <dbReference type="Google" id="ProtNLM"/>
    </source>
</evidence>
<evidence type="ECO:0000256" key="1">
    <source>
        <dbReference type="SAM" id="MobiDB-lite"/>
    </source>
</evidence>
<dbReference type="PANTHER" id="PTHR31696:SF23">
    <property type="entry name" value="PROTEIN MIZU-KUSSEI 1"/>
    <property type="match status" value="1"/>
</dbReference>
<evidence type="ECO:0000313" key="2">
    <source>
        <dbReference type="EMBL" id="KAK4749008.1"/>
    </source>
</evidence>
<dbReference type="NCBIfam" id="TIGR01570">
    <property type="entry name" value="A_thal_3588"/>
    <property type="match status" value="1"/>
</dbReference>